<dbReference type="GO" id="GO:0017122">
    <property type="term" value="C:protein N-acetylglucosaminyltransferase complex"/>
    <property type="evidence" value="ECO:0007669"/>
    <property type="project" value="UniProtKB-UniRule"/>
</dbReference>
<name>A0A7X3KC30_9STRE</name>
<evidence type="ECO:0000313" key="15">
    <source>
        <dbReference type="Proteomes" id="UP000461595"/>
    </source>
</evidence>
<dbReference type="GO" id="GO:0000166">
    <property type="term" value="F:nucleotide binding"/>
    <property type="evidence" value="ECO:0007669"/>
    <property type="project" value="UniProtKB-KW"/>
</dbReference>
<keyword evidence="4 11" id="KW-1003">Cell membrane</keyword>
<dbReference type="InterPro" id="IPR054396">
    <property type="entry name" value="GtfA_EBD"/>
</dbReference>
<dbReference type="OrthoDB" id="9765175at2"/>
<feature type="binding site" evidence="11">
    <location>
        <begin position="16"/>
        <end position="19"/>
    </location>
    <ligand>
        <name>UDP</name>
        <dbReference type="ChEBI" id="CHEBI:58223"/>
    </ligand>
</feature>
<feature type="domain" description="Glycosyl transferase family 1" evidence="12">
    <location>
        <begin position="321"/>
        <end position="449"/>
    </location>
</feature>
<keyword evidence="8 11" id="KW-0547">Nucleotide-binding</keyword>
<comment type="function">
    <text evidence="11">Required for polymorphic O-glycosylation of the serine-rich repeat protein in this bacteria. Catalyzes the first step in glycosylation by transferring N-acetylglucosamine from UDP-GlcNAc to serine residues in the substrate protein. Part of the accessory SecA2/SecY2 system specifically required to export serine-rich repeat cell wall proteins usually encoded upstream in the same operon.</text>
</comment>
<reference evidence="14 15" key="1">
    <citation type="submission" date="2019-12" db="EMBL/GenBank/DDBJ databases">
        <title>Microbes associate with the intestines of laboratory mice.</title>
        <authorList>
            <person name="Navarre W."/>
            <person name="Wong E."/>
        </authorList>
    </citation>
    <scope>NUCLEOTIDE SEQUENCE [LARGE SCALE GENOMIC DNA]</scope>
    <source>
        <strain evidence="14 15">NM51_B2-22</strain>
    </source>
</reference>
<sequence>MTVYSINLGIGWASSGVEYAQAYRAQIFRELKQPAKFIFTDLFQTENLQHFTSNIGFRDEEVLWLYSFFTDLRIAPSTFSKADLEATFTSPVLKTETGPKLLRYHLGPDFYVNASLCGDEEQYVQRVEYVSKGNLIRKDYYSYTRVFSEYYAPLEDKPQLYQRQFFNEDGSVAYEELISNQQSLFRFADRLLEGKEALLAYMLERLQLEAQDLLILDRASGIGQAVFAHKGPAKLVVVIHAEHYNAKGTDAYNVLWNNYYEYQFTNAHLVDAFITSTEKQKEVLEQQFKTYSKHQPRITAIPVGSLSQLRRPQGQRQAYSLMTSSRLASEKHIDWLVAAVVEAKKTLPQLRFDIYGEGGERQKLTQMIEAAGAQDYIRLKGHQQLADVYQQYEVYLTASTSEGFGLTLMEAVGSGLPLIGLDVPYGNQTFVDNGQNGFLIPRPESDDSAYLAQAFAQQIIAYYQADRQAEAQAHSYRKAESFLHERLAQAWAQFIEEVSHAKTL</sequence>
<comment type="subcellular location">
    <subcellularLocation>
        <location evidence="1 11">Cell membrane</location>
        <topology evidence="1 11">Peripheral membrane protein</topology>
    </subcellularLocation>
    <subcellularLocation>
        <location evidence="11">Cytoplasm</location>
    </subcellularLocation>
    <text evidence="11">Cell membrane association requires GtfB.</text>
</comment>
<dbReference type="GO" id="GO:0005886">
    <property type="term" value="C:plasma membrane"/>
    <property type="evidence" value="ECO:0007669"/>
    <property type="project" value="UniProtKB-SubCell"/>
</dbReference>
<dbReference type="InterPro" id="IPR014267">
    <property type="entry name" value="GtfA"/>
</dbReference>
<evidence type="ECO:0000259" key="13">
    <source>
        <dbReference type="Pfam" id="PF22145"/>
    </source>
</evidence>
<comment type="subunit">
    <text evidence="11">Forms a heterotetramer with 2 subunits each of GtfA and GtfB. Part of the accessory SecA2/SecY2 protein translocation apparatus.</text>
</comment>
<dbReference type="GO" id="GO:0016757">
    <property type="term" value="F:glycosyltransferase activity"/>
    <property type="evidence" value="ECO:0007669"/>
    <property type="project" value="UniProtKB-UniRule"/>
</dbReference>
<keyword evidence="7 11" id="KW-0808">Transferase</keyword>
<evidence type="ECO:0000259" key="12">
    <source>
        <dbReference type="Pfam" id="PF00534"/>
    </source>
</evidence>
<organism evidence="14 15">
    <name type="scientific">Streptococcus danieliae</name>
    <dbReference type="NCBI Taxonomy" id="747656"/>
    <lineage>
        <taxon>Bacteria</taxon>
        <taxon>Bacillati</taxon>
        <taxon>Bacillota</taxon>
        <taxon>Bacilli</taxon>
        <taxon>Lactobacillales</taxon>
        <taxon>Streptococcaceae</taxon>
        <taxon>Streptococcus</taxon>
    </lineage>
</organism>
<evidence type="ECO:0000256" key="1">
    <source>
        <dbReference type="ARBA" id="ARBA00004202"/>
    </source>
</evidence>
<evidence type="ECO:0000256" key="9">
    <source>
        <dbReference type="ARBA" id="ARBA00023136"/>
    </source>
</evidence>
<evidence type="ECO:0000256" key="10">
    <source>
        <dbReference type="ARBA" id="ARBA00052053"/>
    </source>
</evidence>
<dbReference type="PANTHER" id="PTHR12526:SF629">
    <property type="entry name" value="TEICHURONIC ACID BIOSYNTHESIS GLYCOSYLTRANSFERASE TUAH-RELATED"/>
    <property type="match status" value="1"/>
</dbReference>
<dbReference type="EC" id="2.4.1.-" evidence="11"/>
<feature type="domain" description="GtfA extended beta-sheet meander" evidence="13">
    <location>
        <begin position="102"/>
        <end position="189"/>
    </location>
</feature>
<evidence type="ECO:0000256" key="4">
    <source>
        <dbReference type="ARBA" id="ARBA00022475"/>
    </source>
</evidence>
<evidence type="ECO:0000256" key="3">
    <source>
        <dbReference type="ARBA" id="ARBA00009481"/>
    </source>
</evidence>
<dbReference type="Pfam" id="PF22145">
    <property type="entry name" value="GtfA_EBD"/>
    <property type="match status" value="1"/>
</dbReference>
<evidence type="ECO:0000313" key="14">
    <source>
        <dbReference type="EMBL" id="MVX58809.1"/>
    </source>
</evidence>
<evidence type="ECO:0000256" key="8">
    <source>
        <dbReference type="ARBA" id="ARBA00022741"/>
    </source>
</evidence>
<evidence type="ECO:0000256" key="6">
    <source>
        <dbReference type="ARBA" id="ARBA00022676"/>
    </source>
</evidence>
<proteinExistence type="inferred from homology"/>
<dbReference type="HAMAP" id="MF_01472">
    <property type="entry name" value="GtfA"/>
    <property type="match status" value="1"/>
</dbReference>
<dbReference type="Proteomes" id="UP000461595">
    <property type="component" value="Unassembled WGS sequence"/>
</dbReference>
<keyword evidence="9 11" id="KW-0472">Membrane</keyword>
<accession>A0A7X3KC30</accession>
<dbReference type="InterPro" id="IPR001296">
    <property type="entry name" value="Glyco_trans_1"/>
</dbReference>
<dbReference type="NCBIfam" id="TIGR02918">
    <property type="entry name" value="accessory Sec system glycosyltransferase GtfA"/>
    <property type="match status" value="1"/>
</dbReference>
<dbReference type="SUPFAM" id="SSF53756">
    <property type="entry name" value="UDP-Glycosyltransferase/glycogen phosphorylase"/>
    <property type="match status" value="1"/>
</dbReference>
<evidence type="ECO:0000256" key="5">
    <source>
        <dbReference type="ARBA" id="ARBA00022490"/>
    </source>
</evidence>
<evidence type="ECO:0000256" key="2">
    <source>
        <dbReference type="ARBA" id="ARBA00004922"/>
    </source>
</evidence>
<feature type="binding site" evidence="11">
    <location>
        <begin position="402"/>
        <end position="405"/>
    </location>
    <ligand>
        <name>N-acetyl-D-glucosamine</name>
        <dbReference type="ChEBI" id="CHEBI:506227"/>
    </ligand>
</feature>
<protein>
    <recommendedName>
        <fullName evidence="11">UDP-N-acetylglucosamine--peptide N-acetylglucosaminyltransferase GtfA subunit</fullName>
        <ecNumber evidence="11">2.4.1.-</ecNumber>
    </recommendedName>
    <alternativeName>
        <fullName evidence="11">Glycosyltransferase GtfA</fullName>
    </alternativeName>
</protein>
<dbReference type="GO" id="GO:0005737">
    <property type="term" value="C:cytoplasm"/>
    <property type="evidence" value="ECO:0007669"/>
    <property type="project" value="UniProtKB-SubCell"/>
</dbReference>
<comment type="catalytic activity">
    <reaction evidence="10 11">
        <text>L-seryl-[protein] + UDP-N-acetyl-alpha-D-glucosamine = 3-O-[N-acetyl-alpha-D-glucosaminyl]-L-seryl-[protein] + UDP + H(+)</text>
        <dbReference type="Rhea" id="RHEA:59872"/>
        <dbReference type="Rhea" id="RHEA-COMP:9863"/>
        <dbReference type="Rhea" id="RHEA-COMP:15471"/>
        <dbReference type="ChEBI" id="CHEBI:15378"/>
        <dbReference type="ChEBI" id="CHEBI:29999"/>
        <dbReference type="ChEBI" id="CHEBI:57705"/>
        <dbReference type="ChEBI" id="CHEBI:58223"/>
        <dbReference type="ChEBI" id="CHEBI:143279"/>
    </reaction>
</comment>
<dbReference type="CDD" id="cd04949">
    <property type="entry name" value="GT4_GtfA-like"/>
    <property type="match status" value="1"/>
</dbReference>
<dbReference type="EMBL" id="WSRS01000025">
    <property type="protein sequence ID" value="MVX58809.1"/>
    <property type="molecule type" value="Genomic_DNA"/>
</dbReference>
<dbReference type="PANTHER" id="PTHR12526">
    <property type="entry name" value="GLYCOSYLTRANSFERASE"/>
    <property type="match status" value="1"/>
</dbReference>
<dbReference type="RefSeq" id="WP_160332621.1">
    <property type="nucleotide sequence ID" value="NZ_WSRS01000025.1"/>
</dbReference>
<evidence type="ECO:0000256" key="7">
    <source>
        <dbReference type="ARBA" id="ARBA00022679"/>
    </source>
</evidence>
<feature type="binding site" evidence="11">
    <location>
        <position position="240"/>
    </location>
    <ligand>
        <name>N-acetyl-D-glucosamine</name>
        <dbReference type="ChEBI" id="CHEBI:506227"/>
    </ligand>
</feature>
<keyword evidence="6 11" id="KW-0328">Glycosyltransferase</keyword>
<comment type="similarity">
    <text evidence="3 11">Belongs to the glycosyltransferase group 1 family. Glycosyltransferase 4 subfamily.</text>
</comment>
<keyword evidence="5 11" id="KW-0963">Cytoplasm</keyword>
<comment type="caution">
    <text evidence="14">The sequence shown here is derived from an EMBL/GenBank/DDBJ whole genome shotgun (WGS) entry which is preliminary data.</text>
</comment>
<dbReference type="UniPathway" id="UPA00378"/>
<comment type="pathway">
    <text evidence="2 11">Protein modification; protein glycosylation.</text>
</comment>
<dbReference type="Gene3D" id="3.40.50.2000">
    <property type="entry name" value="Glycogen Phosphorylase B"/>
    <property type="match status" value="2"/>
</dbReference>
<feature type="binding site" evidence="11">
    <location>
        <begin position="382"/>
        <end position="383"/>
    </location>
    <ligand>
        <name>UDP</name>
        <dbReference type="ChEBI" id="CHEBI:58223"/>
    </ligand>
</feature>
<dbReference type="FunFam" id="3.40.50.2000:FF:000196">
    <property type="entry name" value="UDP-N-acetylglucosamine--peptide N-acetylglucosaminyltransferase GtfA subunit"/>
    <property type="match status" value="1"/>
</dbReference>
<dbReference type="AlphaFoldDB" id="A0A7X3KC30"/>
<evidence type="ECO:0000256" key="11">
    <source>
        <dbReference type="HAMAP-Rule" id="MF_01472"/>
    </source>
</evidence>
<gene>
    <name evidence="11 14" type="primary">gtfA</name>
    <name evidence="14" type="ORF">E5983_04000</name>
</gene>
<dbReference type="Pfam" id="PF00534">
    <property type="entry name" value="Glycos_transf_1"/>
    <property type="match status" value="1"/>
</dbReference>